<reference evidence="1" key="1">
    <citation type="submission" date="2021-05" db="EMBL/GenBank/DDBJ databases">
        <authorList>
            <person name="Scholz U."/>
            <person name="Mascher M."/>
            <person name="Fiebig A."/>
        </authorList>
    </citation>
    <scope>NUCLEOTIDE SEQUENCE [LARGE SCALE GENOMIC DNA]</scope>
</reference>
<evidence type="ECO:0000313" key="2">
    <source>
        <dbReference type="Proteomes" id="UP001732700"/>
    </source>
</evidence>
<organism evidence="1 2">
    <name type="scientific">Avena sativa</name>
    <name type="common">Oat</name>
    <dbReference type="NCBI Taxonomy" id="4498"/>
    <lineage>
        <taxon>Eukaryota</taxon>
        <taxon>Viridiplantae</taxon>
        <taxon>Streptophyta</taxon>
        <taxon>Embryophyta</taxon>
        <taxon>Tracheophyta</taxon>
        <taxon>Spermatophyta</taxon>
        <taxon>Magnoliopsida</taxon>
        <taxon>Liliopsida</taxon>
        <taxon>Poales</taxon>
        <taxon>Poaceae</taxon>
        <taxon>BOP clade</taxon>
        <taxon>Pooideae</taxon>
        <taxon>Poodae</taxon>
        <taxon>Poeae</taxon>
        <taxon>Poeae Chloroplast Group 1 (Aveneae type)</taxon>
        <taxon>Aveninae</taxon>
        <taxon>Avena</taxon>
    </lineage>
</organism>
<dbReference type="EnsemblPlants" id="AVESA.00010b.r2.3AG0403940.1">
    <property type="protein sequence ID" value="AVESA.00010b.r2.3AG0403940.1.CDS"/>
    <property type="gene ID" value="AVESA.00010b.r2.3AG0403940"/>
</dbReference>
<name>A0ACD5VAJ3_AVESA</name>
<sequence length="550" mass="61168">MTLWSHLKRLRLLYYCAANTFIPAIVTTTTLAAAVLMRSSAISPVHLLLAVLILTGMATLYRALHPRTVYLVDYVCFTPRPNSRYPKATLLEHARLSPWLDDSSVSFIDRVLHRSGMSDETHVPPLFLNVEPSCRLDEARAEAELVVFSMIDELLAKTRIDVLAIDILVTNCTVFCPVPCITDSIVNRYKLRRDTRVINLSGMGCSAGVTAVGLARNMLRVMPRGSNALVVSTETTGPCYYWGNNHSMKLVNILFRMGGAAKLLSTSRSNARFRFAHVVRTITAANNSAYRCVYQEEDEKGNLGTALSKDLMAVAGDTLKMNIAATAPRVLPISELLKFLHFSLVKKVLYWKRMAPYIPNFHFAFEHFCIHVGGPAVIDSIQHGLNLSNKDVEPSRMTLHRFGNQSTASVWYQLAYIEAKGRMKEGNRVWMIGFGAGCSRHLPISCSRGLSRWPRCVPTPFCSHSSATAVDLERALLHMLIGAATRDNRCCYTRRSALLQAQLPRLLHAAMDPAARSRQGCYTRPLLLLHAIVAAATDGGRRFYKWSPGG</sequence>
<keyword evidence="2" id="KW-1185">Reference proteome</keyword>
<reference evidence="1" key="2">
    <citation type="submission" date="2025-09" db="UniProtKB">
        <authorList>
            <consortium name="EnsemblPlants"/>
        </authorList>
    </citation>
    <scope>IDENTIFICATION</scope>
</reference>
<protein>
    <submittedName>
        <fullName evidence="1">Uncharacterized protein</fullName>
    </submittedName>
</protein>
<dbReference type="Proteomes" id="UP001732700">
    <property type="component" value="Chromosome 3A"/>
</dbReference>
<evidence type="ECO:0000313" key="1">
    <source>
        <dbReference type="EnsemblPlants" id="AVESA.00010b.r2.3AG0403940.1.CDS"/>
    </source>
</evidence>
<accession>A0ACD5VAJ3</accession>
<proteinExistence type="predicted"/>